<comment type="similarity">
    <text evidence="2 12">Belongs to the sodium:solute symporter (SSF) (TC 2.A.21) family.</text>
</comment>
<dbReference type="PROSITE" id="PS50283">
    <property type="entry name" value="NA_SOLUT_SYMP_3"/>
    <property type="match status" value="1"/>
</dbReference>
<comment type="caution">
    <text evidence="14">The sequence shown here is derived from an EMBL/GenBank/DDBJ whole genome shotgun (WGS) entry which is preliminary data.</text>
</comment>
<feature type="transmembrane region" description="Helical" evidence="13">
    <location>
        <begin position="72"/>
        <end position="93"/>
    </location>
</feature>
<evidence type="ECO:0000256" key="10">
    <source>
        <dbReference type="ARBA" id="ARBA00023136"/>
    </source>
</evidence>
<sequence length="483" mass="51446">MVAVVQTVVFAVYMLGVLCIGLFASRYIEDTPSSFYVADKGLGTVILLFTLMSSILSSFTFFGLGAQARGTGLGVAAVFIINVVFWGPMFASFGTKVKRVGDRFDYITPAEYVRARFDNEVVPIVYIALTTLALIGYATVQIIGGGVALNILMDVPYVYAIVAMAAFMAIYIHVSGMLGVAWTDTIQGSMMFLSLIGAVVAILVIIGPGELVSGVQNVNADLFTFEGPVGSWTPLFVVTFGLGFAVASTSLPHLFQRFLAADSTRSMKRSAVLLPILGLLMSLAGIVIGVWSIGIVPDIQNPDYAIGEVFLEITGPVVSGIILSAAVAALMSTTDSLLLSLSSLIGRDIYRRHINPDASEKREVQATQVILFALIAVALVLAYIRPATIFQLGALAVVMHGPIAPTLYFTLYWDGATAEGSIASMVVGEAVVLGYFLGWIPSRYEFGLYYGFIGLVVTVVVFVAVSSVTSTYAKDLADEILSA</sequence>
<evidence type="ECO:0000256" key="12">
    <source>
        <dbReference type="RuleBase" id="RU362091"/>
    </source>
</evidence>
<feature type="transmembrane region" description="Helical" evidence="13">
    <location>
        <begin position="422"/>
        <end position="440"/>
    </location>
</feature>
<dbReference type="Proteomes" id="UP000011566">
    <property type="component" value="Unassembled WGS sequence"/>
</dbReference>
<keyword evidence="10 13" id="KW-0472">Membrane</keyword>
<name>M0M901_9EURY</name>
<evidence type="ECO:0000256" key="9">
    <source>
        <dbReference type="ARBA" id="ARBA00023065"/>
    </source>
</evidence>
<dbReference type="OrthoDB" id="19182at2157"/>
<evidence type="ECO:0000313" key="14">
    <source>
        <dbReference type="EMBL" id="EMA41084.1"/>
    </source>
</evidence>
<gene>
    <name evidence="14" type="ORF">C447_02767</name>
</gene>
<feature type="transmembrane region" description="Helical" evidence="13">
    <location>
        <begin position="366"/>
        <end position="384"/>
    </location>
</feature>
<evidence type="ECO:0000313" key="15">
    <source>
        <dbReference type="Proteomes" id="UP000011566"/>
    </source>
</evidence>
<accession>M0M901</accession>
<dbReference type="InterPro" id="IPR038377">
    <property type="entry name" value="Na/Glc_symporter_sf"/>
</dbReference>
<feature type="transmembrane region" description="Helical" evidence="13">
    <location>
        <begin position="446"/>
        <end position="465"/>
    </location>
</feature>
<dbReference type="PATRIC" id="fig|1132509.6.peg.655"/>
<keyword evidence="8" id="KW-0915">Sodium</keyword>
<dbReference type="PANTHER" id="PTHR48086:SF3">
    <property type="entry name" value="SODIUM_PROLINE SYMPORTER"/>
    <property type="match status" value="1"/>
</dbReference>
<comment type="subcellular location">
    <subcellularLocation>
        <location evidence="1">Cell membrane</location>
        <topology evidence="1">Multi-pass membrane protein</topology>
    </subcellularLocation>
</comment>
<dbReference type="RefSeq" id="WP_007690654.1">
    <property type="nucleotide sequence ID" value="NZ_AJRK01000152.1"/>
</dbReference>
<evidence type="ECO:0000256" key="3">
    <source>
        <dbReference type="ARBA" id="ARBA00022448"/>
    </source>
</evidence>
<dbReference type="Pfam" id="PF00474">
    <property type="entry name" value="SSF"/>
    <property type="match status" value="1"/>
</dbReference>
<keyword evidence="15" id="KW-1185">Reference proteome</keyword>
<evidence type="ECO:0000256" key="13">
    <source>
        <dbReference type="SAM" id="Phobius"/>
    </source>
</evidence>
<proteinExistence type="inferred from homology"/>
<feature type="transmembrane region" description="Helical" evidence="13">
    <location>
        <begin position="190"/>
        <end position="209"/>
    </location>
</feature>
<evidence type="ECO:0000256" key="5">
    <source>
        <dbReference type="ARBA" id="ARBA00022692"/>
    </source>
</evidence>
<keyword evidence="6" id="KW-0769">Symport</keyword>
<dbReference type="AlphaFoldDB" id="M0M901"/>
<dbReference type="Gene3D" id="1.20.1730.10">
    <property type="entry name" value="Sodium/glucose cotransporter"/>
    <property type="match status" value="1"/>
</dbReference>
<evidence type="ECO:0000256" key="2">
    <source>
        <dbReference type="ARBA" id="ARBA00006434"/>
    </source>
</evidence>
<reference evidence="14 15" key="1">
    <citation type="journal article" date="2014" name="PLoS Genet.">
        <title>Phylogenetically driven sequencing of extremely halophilic archaea reveals strategies for static and dynamic osmo-response.</title>
        <authorList>
            <person name="Becker E.A."/>
            <person name="Seitzer P.M."/>
            <person name="Tritt A."/>
            <person name="Larsen D."/>
            <person name="Krusor M."/>
            <person name="Yao A.I."/>
            <person name="Wu D."/>
            <person name="Madern D."/>
            <person name="Eisen J.A."/>
            <person name="Darling A.E."/>
            <person name="Facciotti M.T."/>
        </authorList>
    </citation>
    <scope>NUCLEOTIDE SEQUENCE [LARGE SCALE GENOMIC DNA]</scope>
    <source>
        <strain evidence="14 15">100A6</strain>
    </source>
</reference>
<dbReference type="GO" id="GO:0015293">
    <property type="term" value="F:symporter activity"/>
    <property type="evidence" value="ECO:0007669"/>
    <property type="project" value="UniProtKB-KW"/>
</dbReference>
<evidence type="ECO:0000256" key="1">
    <source>
        <dbReference type="ARBA" id="ARBA00004651"/>
    </source>
</evidence>
<feature type="transmembrane region" description="Helical" evidence="13">
    <location>
        <begin position="272"/>
        <end position="297"/>
    </location>
</feature>
<feature type="transmembrane region" description="Helical" evidence="13">
    <location>
        <begin position="157"/>
        <end position="178"/>
    </location>
</feature>
<dbReference type="GO" id="GO:0006814">
    <property type="term" value="P:sodium ion transport"/>
    <property type="evidence" value="ECO:0007669"/>
    <property type="project" value="UniProtKB-KW"/>
</dbReference>
<dbReference type="EMBL" id="AOMB01000007">
    <property type="protein sequence ID" value="EMA41084.1"/>
    <property type="molecule type" value="Genomic_DNA"/>
</dbReference>
<feature type="transmembrane region" description="Helical" evidence="13">
    <location>
        <begin position="317"/>
        <end position="345"/>
    </location>
</feature>
<dbReference type="PANTHER" id="PTHR48086">
    <property type="entry name" value="SODIUM/PROLINE SYMPORTER-RELATED"/>
    <property type="match status" value="1"/>
</dbReference>
<evidence type="ECO:0000256" key="11">
    <source>
        <dbReference type="ARBA" id="ARBA00023201"/>
    </source>
</evidence>
<dbReference type="GO" id="GO:0005886">
    <property type="term" value="C:plasma membrane"/>
    <property type="evidence" value="ECO:0007669"/>
    <property type="project" value="UniProtKB-SubCell"/>
</dbReference>
<keyword evidence="9" id="KW-0406">Ion transport</keyword>
<evidence type="ECO:0000256" key="8">
    <source>
        <dbReference type="ARBA" id="ARBA00023053"/>
    </source>
</evidence>
<evidence type="ECO:0000256" key="6">
    <source>
        <dbReference type="ARBA" id="ARBA00022847"/>
    </source>
</evidence>
<dbReference type="InterPro" id="IPR050277">
    <property type="entry name" value="Sodium:Solute_Symporter"/>
</dbReference>
<evidence type="ECO:0000256" key="7">
    <source>
        <dbReference type="ARBA" id="ARBA00022989"/>
    </source>
</evidence>
<keyword evidence="7 13" id="KW-1133">Transmembrane helix</keyword>
<feature type="transmembrane region" description="Helical" evidence="13">
    <location>
        <begin position="45"/>
        <end position="66"/>
    </location>
</feature>
<feature type="transmembrane region" description="Helical" evidence="13">
    <location>
        <begin position="229"/>
        <end position="251"/>
    </location>
</feature>
<feature type="transmembrane region" description="Helical" evidence="13">
    <location>
        <begin position="124"/>
        <end position="151"/>
    </location>
</feature>
<keyword evidence="11" id="KW-0739">Sodium transport</keyword>
<evidence type="ECO:0000256" key="4">
    <source>
        <dbReference type="ARBA" id="ARBA00022475"/>
    </source>
</evidence>
<keyword evidence="4" id="KW-1003">Cell membrane</keyword>
<keyword evidence="5 13" id="KW-0812">Transmembrane</keyword>
<protein>
    <submittedName>
        <fullName evidence="14">SSS sodium solute transporter superfamily protein</fullName>
    </submittedName>
</protein>
<organism evidence="14 15">
    <name type="scientific">Halococcus hamelinensis 100A6</name>
    <dbReference type="NCBI Taxonomy" id="1132509"/>
    <lineage>
        <taxon>Archaea</taxon>
        <taxon>Methanobacteriati</taxon>
        <taxon>Methanobacteriota</taxon>
        <taxon>Stenosarchaea group</taxon>
        <taxon>Halobacteria</taxon>
        <taxon>Halobacteriales</taxon>
        <taxon>Halococcaceae</taxon>
        <taxon>Halococcus</taxon>
    </lineage>
</organism>
<dbReference type="InterPro" id="IPR001734">
    <property type="entry name" value="Na/solute_symporter"/>
</dbReference>
<keyword evidence="3" id="KW-0813">Transport</keyword>
<dbReference type="eggNOG" id="arCOG01316">
    <property type="taxonomic scope" value="Archaea"/>
</dbReference>
<feature type="transmembrane region" description="Helical" evidence="13">
    <location>
        <begin position="6"/>
        <end position="24"/>
    </location>
</feature>
<dbReference type="CDD" id="cd10322">
    <property type="entry name" value="SLC5sbd"/>
    <property type="match status" value="1"/>
</dbReference>